<evidence type="ECO:0000256" key="1">
    <source>
        <dbReference type="ARBA" id="ARBA00001966"/>
    </source>
</evidence>
<evidence type="ECO:0000256" key="2">
    <source>
        <dbReference type="ARBA" id="ARBA00022691"/>
    </source>
</evidence>
<evidence type="ECO:0000313" key="9">
    <source>
        <dbReference type="Proteomes" id="UP000095495"/>
    </source>
</evidence>
<evidence type="ECO:0000313" key="8">
    <source>
        <dbReference type="EMBL" id="CUN16909.1"/>
    </source>
</evidence>
<dbReference type="SFLD" id="SFLDG01072">
    <property type="entry name" value="dehydrogenase_like"/>
    <property type="match status" value="1"/>
</dbReference>
<dbReference type="GO" id="GO:0051536">
    <property type="term" value="F:iron-sulfur cluster binding"/>
    <property type="evidence" value="ECO:0007669"/>
    <property type="project" value="UniProtKB-KW"/>
</dbReference>
<evidence type="ECO:0000259" key="7">
    <source>
        <dbReference type="PROSITE" id="PS51918"/>
    </source>
</evidence>
<dbReference type="AlphaFoldDB" id="A0A173UPR0"/>
<comment type="cofactor">
    <cofactor evidence="1">
        <name>[4Fe-4S] cluster</name>
        <dbReference type="ChEBI" id="CHEBI:49883"/>
    </cofactor>
</comment>
<reference evidence="8 9" key="1">
    <citation type="submission" date="2015-09" db="EMBL/GenBank/DDBJ databases">
        <authorList>
            <consortium name="Pathogen Informatics"/>
        </authorList>
    </citation>
    <scope>NUCLEOTIDE SEQUENCE [LARGE SCALE GENOMIC DNA]</scope>
    <source>
        <strain evidence="8 9">2789STDY5608863</strain>
    </source>
</reference>
<dbReference type="SFLD" id="SFLDS00029">
    <property type="entry name" value="Radical_SAM"/>
    <property type="match status" value="1"/>
</dbReference>
<dbReference type="InterPro" id="IPR058240">
    <property type="entry name" value="rSAM_sf"/>
</dbReference>
<evidence type="ECO:0000256" key="5">
    <source>
        <dbReference type="ARBA" id="ARBA00023014"/>
    </source>
</evidence>
<evidence type="ECO:0000256" key="4">
    <source>
        <dbReference type="ARBA" id="ARBA00023004"/>
    </source>
</evidence>
<dbReference type="SFLD" id="SFLDG01384">
    <property type="entry name" value="thioether_bond_formation_requi"/>
    <property type="match status" value="1"/>
</dbReference>
<dbReference type="EC" id="1.8.98.-" evidence="8"/>
<organism evidence="8 9">
    <name type="scientific">Roseburia faecis</name>
    <dbReference type="NCBI Taxonomy" id="301302"/>
    <lineage>
        <taxon>Bacteria</taxon>
        <taxon>Bacillati</taxon>
        <taxon>Bacillota</taxon>
        <taxon>Clostridia</taxon>
        <taxon>Lachnospirales</taxon>
        <taxon>Lachnospiraceae</taxon>
        <taxon>Roseburia</taxon>
    </lineage>
</organism>
<accession>A0A173UPR0</accession>
<protein>
    <submittedName>
        <fullName evidence="8">Anaerobic sulfatase-maturating enzyme</fullName>
        <ecNumber evidence="8">1.8.98.-</ecNumber>
    </submittedName>
</protein>
<keyword evidence="2" id="KW-0949">S-adenosyl-L-methionine</keyword>
<dbReference type="NCBIfam" id="TIGR03942">
    <property type="entry name" value="sulfatase_rSAM"/>
    <property type="match status" value="1"/>
</dbReference>
<dbReference type="SUPFAM" id="SSF102114">
    <property type="entry name" value="Radical SAM enzymes"/>
    <property type="match status" value="1"/>
</dbReference>
<dbReference type="InterPro" id="IPR034485">
    <property type="entry name" value="Anaerobic_Cys-type_sulfatase-m"/>
</dbReference>
<keyword evidence="8" id="KW-0560">Oxidoreductase</keyword>
<dbReference type="SFLD" id="SFLDF00289">
    <property type="entry name" value="anaerobic_Cys-type_sulfatase-m"/>
    <property type="match status" value="1"/>
</dbReference>
<evidence type="ECO:0000256" key="6">
    <source>
        <dbReference type="ARBA" id="ARBA00023601"/>
    </source>
</evidence>
<keyword evidence="3" id="KW-0479">Metal-binding</keyword>
<dbReference type="CDD" id="cd01335">
    <property type="entry name" value="Radical_SAM"/>
    <property type="match status" value="1"/>
</dbReference>
<dbReference type="InterPro" id="IPR023885">
    <property type="entry name" value="4Fe4S-binding_SPASM_dom"/>
</dbReference>
<dbReference type="Proteomes" id="UP000095495">
    <property type="component" value="Unassembled WGS sequence"/>
</dbReference>
<comment type="similarity">
    <text evidence="6">Belongs to the radical SAM superfamily. Anaerobic sulfatase-maturating enzyme family.</text>
</comment>
<feature type="domain" description="Radical SAM core" evidence="7">
    <location>
        <begin position="1"/>
        <end position="230"/>
    </location>
</feature>
<dbReference type="SFLD" id="SFLDG01386">
    <property type="entry name" value="main_SPASM_domain-containing"/>
    <property type="match status" value="1"/>
</dbReference>
<proteinExistence type="inferred from homology"/>
<dbReference type="Pfam" id="PF04055">
    <property type="entry name" value="Radical_SAM"/>
    <property type="match status" value="1"/>
</dbReference>
<dbReference type="InterPro" id="IPR007197">
    <property type="entry name" value="rSAM"/>
</dbReference>
<sequence length="380" mass="43520">MPAASILIKPASANCNMDCKYCFYKCLSSHREEYSKGFMKEETLETLVREAIAYADGSLTFAFQGGEPTLAGLDFFQKAVELQQKYNNKKLQIENTIQTNGLLIDEKWARFLGEHRFLVGLSLDGPKKMHDRYRKDAAGQDTFARIMHSVQLLEQYHVDYNVVTVVTNDTAKQASFLYKFWKRNHYPFVQFIPCMDEIKRQDGTQERSIYAVEPEQYGKFLCELFDLWYADFATGEAMDIRMFSNLAQMAAGYPAEECGMNGCCNCYFVVEGDGSVYPCDFYCMDAWKLGTVKDGFVQMKTSEKAKAFVEASRPVCATCHECPYFSLCRGGCRRWREPFVDGKPGLNQLCSAYRMFFAHAAERMERLGVYIRQKYVGSGK</sequence>
<keyword evidence="4" id="KW-0408">Iron</keyword>
<evidence type="ECO:0000256" key="3">
    <source>
        <dbReference type="ARBA" id="ARBA00022723"/>
    </source>
</evidence>
<keyword evidence="5" id="KW-0411">Iron-sulfur</keyword>
<dbReference type="PANTHER" id="PTHR43273:SF3">
    <property type="entry name" value="ANAEROBIC SULFATASE-MATURATING ENZYME HOMOLOG ASLB-RELATED"/>
    <property type="match status" value="1"/>
</dbReference>
<dbReference type="GO" id="GO:0046872">
    <property type="term" value="F:metal ion binding"/>
    <property type="evidence" value="ECO:0007669"/>
    <property type="project" value="UniProtKB-KW"/>
</dbReference>
<dbReference type="Gene3D" id="3.20.20.70">
    <property type="entry name" value="Aldolase class I"/>
    <property type="match status" value="1"/>
</dbReference>
<dbReference type="InterPro" id="IPR013785">
    <property type="entry name" value="Aldolase_TIM"/>
</dbReference>
<dbReference type="PROSITE" id="PS51918">
    <property type="entry name" value="RADICAL_SAM"/>
    <property type="match status" value="1"/>
</dbReference>
<gene>
    <name evidence="8" type="ORF">ERS852420_03167</name>
</gene>
<dbReference type="NCBIfam" id="TIGR04085">
    <property type="entry name" value="rSAM_more_4Fe4S"/>
    <property type="match status" value="1"/>
</dbReference>
<dbReference type="SFLD" id="SFLDG01067">
    <property type="entry name" value="SPASM/twitch_domain_containing"/>
    <property type="match status" value="1"/>
</dbReference>
<dbReference type="PANTHER" id="PTHR43273">
    <property type="entry name" value="ANAEROBIC SULFATASE-MATURATING ENZYME HOMOLOG ASLB-RELATED"/>
    <property type="match status" value="1"/>
</dbReference>
<dbReference type="EMBL" id="CYXV01000017">
    <property type="protein sequence ID" value="CUN16909.1"/>
    <property type="molecule type" value="Genomic_DNA"/>
</dbReference>
<name>A0A173UPR0_9FIRM</name>
<dbReference type="InterPro" id="IPR023867">
    <property type="entry name" value="Sulphatase_maturase_rSAM"/>
</dbReference>
<dbReference type="Pfam" id="PF13186">
    <property type="entry name" value="SPASM"/>
    <property type="match status" value="1"/>
</dbReference>
<dbReference type="RefSeq" id="WP_055264084.1">
    <property type="nucleotide sequence ID" value="NZ_CYXV01000017.1"/>
</dbReference>
<dbReference type="GO" id="GO:0016491">
    <property type="term" value="F:oxidoreductase activity"/>
    <property type="evidence" value="ECO:0007669"/>
    <property type="project" value="UniProtKB-KW"/>
</dbReference>